<keyword evidence="4 5" id="KW-0067">ATP-binding</keyword>
<comment type="catalytic activity">
    <reaction evidence="1 5">
        <text>3'-dephospho-CoA + ATP = 2'-(5''-triphospho-alpha-D-ribosyl)-3'-dephospho-CoA + adenine</text>
        <dbReference type="Rhea" id="RHEA:15117"/>
        <dbReference type="ChEBI" id="CHEBI:16708"/>
        <dbReference type="ChEBI" id="CHEBI:30616"/>
        <dbReference type="ChEBI" id="CHEBI:57328"/>
        <dbReference type="ChEBI" id="CHEBI:61378"/>
        <dbReference type="EC" id="2.4.2.52"/>
    </reaction>
</comment>
<evidence type="ECO:0000256" key="1">
    <source>
        <dbReference type="ARBA" id="ARBA00001210"/>
    </source>
</evidence>
<dbReference type="InterPro" id="IPR002736">
    <property type="entry name" value="CitG"/>
</dbReference>
<evidence type="ECO:0000256" key="3">
    <source>
        <dbReference type="ARBA" id="ARBA00022741"/>
    </source>
</evidence>
<reference evidence="6 7" key="1">
    <citation type="submission" date="2021-03" db="EMBL/GenBank/DDBJ databases">
        <title>Genomic Encyclopedia of Type Strains, Phase IV (KMG-IV): sequencing the most valuable type-strain genomes for metagenomic binning, comparative biology and taxonomic classification.</title>
        <authorList>
            <person name="Goeker M."/>
        </authorList>
    </citation>
    <scope>NUCLEOTIDE SEQUENCE [LARGE SCALE GENOMIC DNA]</scope>
    <source>
        <strain evidence="6 7">DSM 3984</strain>
    </source>
</reference>
<evidence type="ECO:0000256" key="2">
    <source>
        <dbReference type="ARBA" id="ARBA00022679"/>
    </source>
</evidence>
<dbReference type="PANTHER" id="PTHR30201">
    <property type="entry name" value="TRIPHOSPHORIBOSYL-DEPHOSPHO-COA SYNTHASE"/>
    <property type="match status" value="1"/>
</dbReference>
<comment type="similarity">
    <text evidence="5">Belongs to the CitG/MdcB family.</text>
</comment>
<evidence type="ECO:0000313" key="6">
    <source>
        <dbReference type="EMBL" id="MBP1889062.1"/>
    </source>
</evidence>
<gene>
    <name evidence="5" type="primary">citG</name>
    <name evidence="6" type="ORF">J2Z53_000641</name>
</gene>
<sequence>MDKNLKYNINEISLDIGSLAVQAMLYEVSCFPSPGLVSPVSNGAHKDMNFYTFIDSTSSILKYLILFTQKGYQDKSSKEIFNEIRKVGIEAEKDMFLKTNGVNTHKGMIFLIGICCGAVGKAIYDNKSSSSIQTIIKEMCEGLTENDFVNLRYKENLSNGEKLYLKYNIKGVRGEAERGIPLVFNYALDLYENTSFLKKNDRLVHTLIGIMQFCEDSTIINRHSLDVLNYVKDISKDIMELGGMKTELGKNKIKDLCRIFIEKNISPGGSADLLGVTVFMSLVTNYMKTINNC</sequence>
<accession>A0ABS4EYJ4</accession>
<dbReference type="EMBL" id="JAGGJZ010000001">
    <property type="protein sequence ID" value="MBP1889062.1"/>
    <property type="molecule type" value="Genomic_DNA"/>
</dbReference>
<dbReference type="HAMAP" id="MF_00397">
    <property type="entry name" value="CitG"/>
    <property type="match status" value="1"/>
</dbReference>
<comment type="caution">
    <text evidence="6">The sequence shown here is derived from an EMBL/GenBank/DDBJ whole genome shotgun (WGS) entry which is preliminary data.</text>
</comment>
<dbReference type="GO" id="GO:0016757">
    <property type="term" value="F:glycosyltransferase activity"/>
    <property type="evidence" value="ECO:0007669"/>
    <property type="project" value="UniProtKB-KW"/>
</dbReference>
<dbReference type="Pfam" id="PF01874">
    <property type="entry name" value="CitG"/>
    <property type="match status" value="1"/>
</dbReference>
<proteinExistence type="inferred from homology"/>
<dbReference type="EC" id="2.4.2.52" evidence="5"/>
<keyword evidence="6" id="KW-0328">Glycosyltransferase</keyword>
<dbReference type="GO" id="GO:0046917">
    <property type="term" value="F:triphosphoribosyl-dephospho-CoA synthase activity"/>
    <property type="evidence" value="ECO:0007669"/>
    <property type="project" value="UniProtKB-EC"/>
</dbReference>
<protein>
    <recommendedName>
        <fullName evidence="5">Probable 2-(5''-triphosphoribosyl)-3'-dephosphocoenzyme-A synthase</fullName>
        <shortName evidence="5">2-(5''-triphosphoribosyl)-3'-dephospho-CoA synthase</shortName>
        <ecNumber evidence="5">2.4.2.52</ecNumber>
    </recommendedName>
</protein>
<dbReference type="RefSeq" id="WP_209795768.1">
    <property type="nucleotide sequence ID" value="NZ_JAGGJZ010000001.1"/>
</dbReference>
<evidence type="ECO:0000313" key="7">
    <source>
        <dbReference type="Proteomes" id="UP000783390"/>
    </source>
</evidence>
<dbReference type="PANTHER" id="PTHR30201:SF2">
    <property type="entry name" value="2-(5''-TRIPHOSPHORIBOSYL)-3'-DEPHOSPHOCOENZYME-A SYNTHASE"/>
    <property type="match status" value="1"/>
</dbReference>
<dbReference type="NCBIfam" id="TIGR03125">
    <property type="entry name" value="citrate_citG"/>
    <property type="match status" value="1"/>
</dbReference>
<dbReference type="InterPro" id="IPR017551">
    <property type="entry name" value="TriPribosyl-deP-CoA_syn_CitG"/>
</dbReference>
<organism evidence="6 7">
    <name type="scientific">Clostridium moniliforme</name>
    <dbReference type="NCBI Taxonomy" id="39489"/>
    <lineage>
        <taxon>Bacteria</taxon>
        <taxon>Bacillati</taxon>
        <taxon>Bacillota</taxon>
        <taxon>Clostridia</taxon>
        <taxon>Eubacteriales</taxon>
        <taxon>Clostridiaceae</taxon>
        <taxon>Clostridium</taxon>
    </lineage>
</organism>
<name>A0ABS4EYJ4_9CLOT</name>
<keyword evidence="7" id="KW-1185">Reference proteome</keyword>
<keyword evidence="2 5" id="KW-0808">Transferase</keyword>
<dbReference type="Gene3D" id="1.10.4200.10">
    <property type="entry name" value="Triphosphoribosyl-dephospho-CoA protein"/>
    <property type="match status" value="2"/>
</dbReference>
<dbReference type="Proteomes" id="UP000783390">
    <property type="component" value="Unassembled WGS sequence"/>
</dbReference>
<evidence type="ECO:0000256" key="5">
    <source>
        <dbReference type="HAMAP-Rule" id="MF_00397"/>
    </source>
</evidence>
<evidence type="ECO:0000256" key="4">
    <source>
        <dbReference type="ARBA" id="ARBA00022840"/>
    </source>
</evidence>
<keyword evidence="3 5" id="KW-0547">Nucleotide-binding</keyword>